<dbReference type="CDD" id="cd00090">
    <property type="entry name" value="HTH_ARSR"/>
    <property type="match status" value="1"/>
</dbReference>
<dbReference type="RefSeq" id="WP_123235703.1">
    <property type="nucleotide sequence ID" value="NZ_RJSG01000006.1"/>
</dbReference>
<dbReference type="PROSITE" id="PS50987">
    <property type="entry name" value="HTH_ARSR_2"/>
    <property type="match status" value="1"/>
</dbReference>
<keyword evidence="3" id="KW-1185">Reference proteome</keyword>
<reference evidence="2 3" key="1">
    <citation type="submission" date="2018-11" db="EMBL/GenBank/DDBJ databases">
        <authorList>
            <person name="Li F."/>
        </authorList>
    </citation>
    <scope>NUCLEOTIDE SEQUENCE [LARGE SCALE GENOMIC DNA]</scope>
    <source>
        <strain evidence="2 3">KIS18-7</strain>
    </source>
</reference>
<comment type="caution">
    <text evidence="2">The sequence shown here is derived from an EMBL/GenBank/DDBJ whole genome shotgun (WGS) entry which is preliminary data.</text>
</comment>
<dbReference type="InterPro" id="IPR001845">
    <property type="entry name" value="HTH_ArsR_DNA-bd_dom"/>
</dbReference>
<dbReference type="AlphaFoldDB" id="A0A3N0DIM9"/>
<gene>
    <name evidence="2" type="ORF">EFL95_19115</name>
</gene>
<dbReference type="SMART" id="SM00418">
    <property type="entry name" value="HTH_ARSR"/>
    <property type="match status" value="1"/>
</dbReference>
<dbReference type="InterPro" id="IPR036390">
    <property type="entry name" value="WH_DNA-bd_sf"/>
</dbReference>
<protein>
    <submittedName>
        <fullName evidence="2">ArsR family transcriptional regulator</fullName>
    </submittedName>
</protein>
<dbReference type="GO" id="GO:0003700">
    <property type="term" value="F:DNA-binding transcription factor activity"/>
    <property type="evidence" value="ECO:0007669"/>
    <property type="project" value="InterPro"/>
</dbReference>
<dbReference type="Gene3D" id="1.10.10.10">
    <property type="entry name" value="Winged helix-like DNA-binding domain superfamily/Winged helix DNA-binding domain"/>
    <property type="match status" value="1"/>
</dbReference>
<sequence length="107" mass="11264">MSVGSQETYELPAVLPVGSVQDVLAALADPVRLEMVRRMSADGGPVACVRLYDGIGKSTASHHFKVLREAGITERVVIDGQVHQQLRADELEEALPGVVSAVVAATG</sequence>
<dbReference type="SUPFAM" id="SSF46785">
    <property type="entry name" value="Winged helix' DNA-binding domain"/>
    <property type="match status" value="1"/>
</dbReference>
<dbReference type="InterPro" id="IPR011991">
    <property type="entry name" value="ArsR-like_HTH"/>
</dbReference>
<name>A0A3N0DIM9_9ACTN</name>
<accession>A0A3N0DIM9</accession>
<evidence type="ECO:0000259" key="1">
    <source>
        <dbReference type="PROSITE" id="PS50987"/>
    </source>
</evidence>
<proteinExistence type="predicted"/>
<dbReference type="InterPro" id="IPR036388">
    <property type="entry name" value="WH-like_DNA-bd_sf"/>
</dbReference>
<organism evidence="2 3">
    <name type="scientific">Nocardioides marmorisolisilvae</name>
    <dbReference type="NCBI Taxonomy" id="1542737"/>
    <lineage>
        <taxon>Bacteria</taxon>
        <taxon>Bacillati</taxon>
        <taxon>Actinomycetota</taxon>
        <taxon>Actinomycetes</taxon>
        <taxon>Propionibacteriales</taxon>
        <taxon>Nocardioidaceae</taxon>
        <taxon>Nocardioides</taxon>
    </lineage>
</organism>
<dbReference type="EMBL" id="RJSG01000006">
    <property type="protein sequence ID" value="RNL75515.1"/>
    <property type="molecule type" value="Genomic_DNA"/>
</dbReference>
<dbReference type="OrthoDB" id="4471357at2"/>
<dbReference type="Proteomes" id="UP000277094">
    <property type="component" value="Unassembled WGS sequence"/>
</dbReference>
<evidence type="ECO:0000313" key="2">
    <source>
        <dbReference type="EMBL" id="RNL75515.1"/>
    </source>
</evidence>
<dbReference type="PRINTS" id="PR00778">
    <property type="entry name" value="HTHARSR"/>
</dbReference>
<feature type="domain" description="HTH arsR-type" evidence="1">
    <location>
        <begin position="12"/>
        <end position="106"/>
    </location>
</feature>
<dbReference type="Pfam" id="PF12840">
    <property type="entry name" value="HTH_20"/>
    <property type="match status" value="1"/>
</dbReference>
<evidence type="ECO:0000313" key="3">
    <source>
        <dbReference type="Proteomes" id="UP000277094"/>
    </source>
</evidence>